<feature type="domain" description="AB hydrolase-1" evidence="1">
    <location>
        <begin position="42"/>
        <end position="272"/>
    </location>
</feature>
<dbReference type="GO" id="GO:0016787">
    <property type="term" value="F:hydrolase activity"/>
    <property type="evidence" value="ECO:0007669"/>
    <property type="project" value="UniProtKB-KW"/>
</dbReference>
<dbReference type="AlphaFoldDB" id="A0A4U1GMX4"/>
<dbReference type="RefSeq" id="WP_136879145.1">
    <property type="nucleotide sequence ID" value="NZ_SWDX01000001.1"/>
</dbReference>
<dbReference type="Gene3D" id="3.40.50.1820">
    <property type="entry name" value="alpha/beta hydrolase"/>
    <property type="match status" value="1"/>
</dbReference>
<dbReference type="SUPFAM" id="SSF53474">
    <property type="entry name" value="alpha/beta-Hydrolases"/>
    <property type="match status" value="1"/>
</dbReference>
<dbReference type="PRINTS" id="PR00111">
    <property type="entry name" value="ABHYDROLASE"/>
</dbReference>
<protein>
    <submittedName>
        <fullName evidence="2">Alpha/beta hydrolase</fullName>
    </submittedName>
</protein>
<evidence type="ECO:0000259" key="1">
    <source>
        <dbReference type="Pfam" id="PF00561"/>
    </source>
</evidence>
<proteinExistence type="predicted"/>
<accession>A0A4U1GMX4</accession>
<dbReference type="InterPro" id="IPR000073">
    <property type="entry name" value="AB_hydrolase_1"/>
</dbReference>
<dbReference type="PANTHER" id="PTHR43433">
    <property type="entry name" value="HYDROLASE, ALPHA/BETA FOLD FAMILY PROTEIN"/>
    <property type="match status" value="1"/>
</dbReference>
<organism evidence="2 3">
    <name type="scientific">Pedobacter hiemivivus</name>
    <dbReference type="NCBI Taxonomy" id="2530454"/>
    <lineage>
        <taxon>Bacteria</taxon>
        <taxon>Pseudomonadati</taxon>
        <taxon>Bacteroidota</taxon>
        <taxon>Sphingobacteriia</taxon>
        <taxon>Sphingobacteriales</taxon>
        <taxon>Sphingobacteriaceae</taxon>
        <taxon>Pedobacter</taxon>
    </lineage>
</organism>
<dbReference type="Proteomes" id="UP000309594">
    <property type="component" value="Unassembled WGS sequence"/>
</dbReference>
<dbReference type="InterPro" id="IPR050471">
    <property type="entry name" value="AB_hydrolase"/>
</dbReference>
<name>A0A4U1GMX4_9SPHI</name>
<keyword evidence="2" id="KW-0378">Hydrolase</keyword>
<dbReference type="InterPro" id="IPR029058">
    <property type="entry name" value="AB_hydrolase_fold"/>
</dbReference>
<dbReference type="PANTHER" id="PTHR43433:SF5">
    <property type="entry name" value="AB HYDROLASE-1 DOMAIN-CONTAINING PROTEIN"/>
    <property type="match status" value="1"/>
</dbReference>
<reference evidence="2 3" key="1">
    <citation type="submission" date="2019-04" db="EMBL/GenBank/DDBJ databases">
        <title>Pedobacter sp. RP-1-16 sp. nov., isolated from Arctic soil.</title>
        <authorList>
            <person name="Dahal R.H."/>
            <person name="Kim D.-U."/>
        </authorList>
    </citation>
    <scope>NUCLEOTIDE SEQUENCE [LARGE SCALE GENOMIC DNA]</scope>
    <source>
        <strain evidence="2 3">RP-1-16</strain>
    </source>
</reference>
<gene>
    <name evidence="2" type="ORF">FBD94_03835</name>
</gene>
<evidence type="ECO:0000313" key="2">
    <source>
        <dbReference type="EMBL" id="TKC65678.1"/>
    </source>
</evidence>
<dbReference type="Pfam" id="PF00561">
    <property type="entry name" value="Abhydrolase_1"/>
    <property type="match status" value="1"/>
</dbReference>
<evidence type="ECO:0000313" key="3">
    <source>
        <dbReference type="Proteomes" id="UP000309594"/>
    </source>
</evidence>
<dbReference type="EMBL" id="SWDX01000001">
    <property type="protein sequence ID" value="TKC65678.1"/>
    <property type="molecule type" value="Genomic_DNA"/>
</dbReference>
<sequence length="286" mass="31289">MKTRKSNSTVIDHNHQTAPTQFLDVNGTDFAYRSFGRDKGIPVIFLQHFTGTMDNWDPVLTDAIALQHPVVLFNNKGVGSSKGTTPTTVSEMVQDALAFIKSLGYTKVNLLGFSLGGFIAQQIAADYPDLVNRLILAGTGPIGGKAIAQLESSVEKALADGPERVLINLFFSKTPTSIKAGEAFLARLSERKQDRDPQFSQETFANQAKAIVAYGLADHQDYSQLKSISQPTLIVNGNEDIMVDSINSYIMLQNIPNSRLLMWSNSGHGALFQYNLDFAVEVNAFL</sequence>
<comment type="caution">
    <text evidence="2">The sequence shown here is derived from an EMBL/GenBank/DDBJ whole genome shotgun (WGS) entry which is preliminary data.</text>
</comment>